<evidence type="ECO:0000313" key="1">
    <source>
        <dbReference type="EMBL" id="CZE48097.1"/>
    </source>
</evidence>
<gene>
    <name evidence="1" type="ORF">ERS672216_01236</name>
</gene>
<keyword evidence="2" id="KW-1185">Reference proteome</keyword>
<dbReference type="EMBL" id="FIZP01000005">
    <property type="protein sequence ID" value="CZE48097.1"/>
    <property type="molecule type" value="Genomic_DNA"/>
</dbReference>
<name>A0A128EHN0_9BACT</name>
<organism evidence="1 2">
    <name type="scientific">Campylobacter geochelonis</name>
    <dbReference type="NCBI Taxonomy" id="1780362"/>
    <lineage>
        <taxon>Bacteria</taxon>
        <taxon>Pseudomonadati</taxon>
        <taxon>Campylobacterota</taxon>
        <taxon>Epsilonproteobacteria</taxon>
        <taxon>Campylobacterales</taxon>
        <taxon>Campylobacteraceae</taxon>
        <taxon>Campylobacter</taxon>
    </lineage>
</organism>
<dbReference type="OrthoDB" id="5339940at2"/>
<protein>
    <submittedName>
        <fullName evidence="1">Chain length determinant protein</fullName>
    </submittedName>
</protein>
<accession>A0A128EHN0</accession>
<dbReference type="NCBIfam" id="NF041329">
    <property type="entry name" value="CmeU"/>
    <property type="match status" value="1"/>
</dbReference>
<proteinExistence type="predicted"/>
<evidence type="ECO:0000313" key="2">
    <source>
        <dbReference type="Proteomes" id="UP000069632"/>
    </source>
</evidence>
<dbReference type="AlphaFoldDB" id="A0A128EHN0"/>
<dbReference type="RefSeq" id="WP_075494162.1">
    <property type="nucleotide sequence ID" value="NZ_CP053844.1"/>
</dbReference>
<sequence length="80" mass="9551">MQEKRAQIEQEIRNLLAARDEFFKFLDANVPKKANTDVFDFDKCKDKSLKEAYAKFYAYDYATRKLLPHIYSAYDLKFNV</sequence>
<reference evidence="1 2" key="1">
    <citation type="submission" date="2016-02" db="EMBL/GenBank/DDBJ databases">
        <authorList>
            <consortium name="Pathogen Informatics"/>
        </authorList>
    </citation>
    <scope>NUCLEOTIDE SEQUENCE [LARGE SCALE GENOMIC DNA]</scope>
    <source>
        <strain evidence="1 2">RC20</strain>
    </source>
</reference>
<dbReference type="InterPro" id="IPR049887">
    <property type="entry name" value="CmeU-like"/>
</dbReference>
<dbReference type="Proteomes" id="UP000069632">
    <property type="component" value="Unassembled WGS sequence"/>
</dbReference>